<dbReference type="Gramene" id="KVI11968">
    <property type="protein sequence ID" value="KVI11968"/>
    <property type="gene ID" value="Ccrd_009612"/>
</dbReference>
<dbReference type="AlphaFoldDB" id="A0A118K7B4"/>
<dbReference type="Gene3D" id="3.30.420.40">
    <property type="match status" value="1"/>
</dbReference>
<evidence type="ECO:0008006" key="3">
    <source>
        <dbReference type="Google" id="ProtNLM"/>
    </source>
</evidence>
<proteinExistence type="predicted"/>
<evidence type="ECO:0000313" key="1">
    <source>
        <dbReference type="EMBL" id="KVI11968.1"/>
    </source>
</evidence>
<protein>
    <recommendedName>
        <fullName evidence="3">Heat shock protein 70 family</fullName>
    </recommendedName>
</protein>
<name>A0A118K7B4_CYNCS</name>
<gene>
    <name evidence="1" type="ORF">Ccrd_009612</name>
</gene>
<comment type="caution">
    <text evidence="1">The sequence shown here is derived from an EMBL/GenBank/DDBJ whole genome shotgun (WGS) entry which is preliminary data.</text>
</comment>
<reference evidence="1 2" key="1">
    <citation type="journal article" date="2016" name="Sci. Rep.">
        <title>The genome sequence of the outbreeding globe artichoke constructed de novo incorporating a phase-aware low-pass sequencing strategy of F1 progeny.</title>
        <authorList>
            <person name="Scaglione D."/>
            <person name="Reyes-Chin-Wo S."/>
            <person name="Acquadro A."/>
            <person name="Froenicke L."/>
            <person name="Portis E."/>
            <person name="Beitel C."/>
            <person name="Tirone M."/>
            <person name="Mauro R."/>
            <person name="Lo Monaco A."/>
            <person name="Mauromicale G."/>
            <person name="Faccioli P."/>
            <person name="Cattivelli L."/>
            <person name="Rieseberg L."/>
            <person name="Michelmore R."/>
            <person name="Lanteri S."/>
        </authorList>
    </citation>
    <scope>NUCLEOTIDE SEQUENCE [LARGE SCALE GENOMIC DNA]</scope>
    <source>
        <strain evidence="1">2C</strain>
    </source>
</reference>
<sequence length="110" mass="12527">MDIIETNLFEKMEGLGLGEISSKSIEMGEHGVLDYGHEISSKLVEIGENEFLDYNFLLYIKSLNSICLWWVIGKMLGKREQPAIGIDRGTTYSCIGVWQHDRLTSSRSRQ</sequence>
<dbReference type="EMBL" id="LEKV01000021">
    <property type="protein sequence ID" value="KVI11968.1"/>
    <property type="molecule type" value="Genomic_DNA"/>
</dbReference>
<organism evidence="1 2">
    <name type="scientific">Cynara cardunculus var. scolymus</name>
    <name type="common">Globe artichoke</name>
    <name type="synonym">Cynara scolymus</name>
    <dbReference type="NCBI Taxonomy" id="59895"/>
    <lineage>
        <taxon>Eukaryota</taxon>
        <taxon>Viridiplantae</taxon>
        <taxon>Streptophyta</taxon>
        <taxon>Embryophyta</taxon>
        <taxon>Tracheophyta</taxon>
        <taxon>Spermatophyta</taxon>
        <taxon>Magnoliopsida</taxon>
        <taxon>eudicotyledons</taxon>
        <taxon>Gunneridae</taxon>
        <taxon>Pentapetalae</taxon>
        <taxon>asterids</taxon>
        <taxon>campanulids</taxon>
        <taxon>Asterales</taxon>
        <taxon>Asteraceae</taxon>
        <taxon>Carduoideae</taxon>
        <taxon>Cardueae</taxon>
        <taxon>Carduinae</taxon>
        <taxon>Cynara</taxon>
    </lineage>
</organism>
<dbReference type="Proteomes" id="UP000243975">
    <property type="component" value="Unassembled WGS sequence"/>
</dbReference>
<evidence type="ECO:0000313" key="2">
    <source>
        <dbReference type="Proteomes" id="UP000243975"/>
    </source>
</evidence>
<dbReference type="STRING" id="59895.A0A118K7B4"/>
<accession>A0A118K7B4</accession>
<keyword evidence="2" id="KW-1185">Reference proteome</keyword>